<comment type="similarity">
    <text evidence="1">Belongs to the metallo-dependent hydrolases superfamily. TatD-type hydrolase family.</text>
</comment>
<dbReference type="GO" id="GO:0046872">
    <property type="term" value="F:metal ion binding"/>
    <property type="evidence" value="ECO:0007669"/>
    <property type="project" value="UniProtKB-KW"/>
</dbReference>
<accession>A0AAW8B0S0</accession>
<dbReference type="PIRSF" id="PIRSF005902">
    <property type="entry name" value="DNase_TatD"/>
    <property type="match status" value="1"/>
</dbReference>
<keyword evidence="2 4" id="KW-0479">Metal-binding</keyword>
<dbReference type="InterPro" id="IPR018228">
    <property type="entry name" value="DNase_TatD-rel_CS"/>
</dbReference>
<gene>
    <name evidence="5" type="ORF">Q8A57_00345</name>
</gene>
<organism evidence="5 6">
    <name type="scientific">Porticoccus litoralis</name>
    <dbReference type="NCBI Taxonomy" id="434086"/>
    <lineage>
        <taxon>Bacteria</taxon>
        <taxon>Pseudomonadati</taxon>
        <taxon>Pseudomonadota</taxon>
        <taxon>Gammaproteobacteria</taxon>
        <taxon>Cellvibrionales</taxon>
        <taxon>Porticoccaceae</taxon>
        <taxon>Porticoccus</taxon>
    </lineage>
</organism>
<comment type="caution">
    <text evidence="5">The sequence shown here is derived from an EMBL/GenBank/DDBJ whole genome shotgun (WGS) entry which is preliminary data.</text>
</comment>
<dbReference type="SUPFAM" id="SSF51556">
    <property type="entry name" value="Metallo-dependent hydrolases"/>
    <property type="match status" value="1"/>
</dbReference>
<dbReference type="Gene3D" id="3.20.20.140">
    <property type="entry name" value="Metal-dependent hydrolases"/>
    <property type="match status" value="1"/>
</dbReference>
<dbReference type="GO" id="GO:0004536">
    <property type="term" value="F:DNA nuclease activity"/>
    <property type="evidence" value="ECO:0007669"/>
    <property type="project" value="InterPro"/>
</dbReference>
<evidence type="ECO:0000256" key="4">
    <source>
        <dbReference type="PIRSR" id="PIRSR005902-1"/>
    </source>
</evidence>
<dbReference type="FunFam" id="3.20.20.140:FF:000005">
    <property type="entry name" value="TatD family hydrolase"/>
    <property type="match status" value="1"/>
</dbReference>
<feature type="binding site" evidence="4">
    <location>
        <position position="8"/>
    </location>
    <ligand>
        <name>a divalent metal cation</name>
        <dbReference type="ChEBI" id="CHEBI:60240"/>
        <label>1</label>
    </ligand>
</feature>
<dbReference type="EC" id="3.1.-.-" evidence="5"/>
<feature type="binding site" evidence="4">
    <location>
        <position position="131"/>
    </location>
    <ligand>
        <name>a divalent metal cation</name>
        <dbReference type="ChEBI" id="CHEBI:60240"/>
        <label>2</label>
    </ligand>
</feature>
<dbReference type="InterPro" id="IPR015991">
    <property type="entry name" value="TatD/YcfH-like"/>
</dbReference>
<dbReference type="RefSeq" id="WP_305168931.1">
    <property type="nucleotide sequence ID" value="NZ_JAUUUU010000001.1"/>
</dbReference>
<name>A0AAW8B0S0_9GAMM</name>
<evidence type="ECO:0000256" key="1">
    <source>
        <dbReference type="ARBA" id="ARBA00009275"/>
    </source>
</evidence>
<dbReference type="InterPro" id="IPR001130">
    <property type="entry name" value="TatD-like"/>
</dbReference>
<evidence type="ECO:0000313" key="6">
    <source>
        <dbReference type="Proteomes" id="UP001178354"/>
    </source>
</evidence>
<proteinExistence type="inferred from homology"/>
<protein>
    <submittedName>
        <fullName evidence="5">TatD family hydrolase</fullName>
        <ecNumber evidence="5">3.1.-.-</ecNumber>
    </submittedName>
</protein>
<evidence type="ECO:0000256" key="2">
    <source>
        <dbReference type="ARBA" id="ARBA00022723"/>
    </source>
</evidence>
<evidence type="ECO:0000313" key="5">
    <source>
        <dbReference type="EMBL" id="MDP1519414.1"/>
    </source>
</evidence>
<dbReference type="GO" id="GO:0016788">
    <property type="term" value="F:hydrolase activity, acting on ester bonds"/>
    <property type="evidence" value="ECO:0007669"/>
    <property type="project" value="InterPro"/>
</dbReference>
<dbReference type="AlphaFoldDB" id="A0AAW8B0S0"/>
<dbReference type="NCBIfam" id="TIGR00010">
    <property type="entry name" value="YchF/TatD family DNA exonuclease"/>
    <property type="match status" value="1"/>
</dbReference>
<dbReference type="EMBL" id="JAUUUU010000001">
    <property type="protein sequence ID" value="MDP1519414.1"/>
    <property type="molecule type" value="Genomic_DNA"/>
</dbReference>
<dbReference type="CDD" id="cd01310">
    <property type="entry name" value="TatD_DNAse"/>
    <property type="match status" value="1"/>
</dbReference>
<keyword evidence="6" id="KW-1185">Reference proteome</keyword>
<dbReference type="InterPro" id="IPR032466">
    <property type="entry name" value="Metal_Hydrolase"/>
</dbReference>
<sequence length="257" mass="28558">MLVDSHCHLDHLDLSDYQNSLDRLLDTARQRGVTQFLSVGVDLPSSSRLVELAQTRDDMLVSVGVHPLQRESPPLPEVTELLSLGSQPGVVAIGETGLDNYYDKDNAEWQEQSFISHLQAGAQLRKPVIVHTREARAQTMAILRDYASTSSGGVIHCFTENWDMAKAAMDLNFMISFSGIITFRNASALREVVKKVPLENMLVETDAPWLAPVPYRGKQNEPKYVVEVAKAVAEIKGVGWQQVAEVTTANFQRLFLP</sequence>
<feature type="binding site" evidence="4">
    <location>
        <position position="95"/>
    </location>
    <ligand>
        <name>a divalent metal cation</name>
        <dbReference type="ChEBI" id="CHEBI:60240"/>
        <label>1</label>
    </ligand>
</feature>
<feature type="binding site" evidence="4">
    <location>
        <position position="6"/>
    </location>
    <ligand>
        <name>a divalent metal cation</name>
        <dbReference type="ChEBI" id="CHEBI:60240"/>
        <label>1</label>
    </ligand>
</feature>
<keyword evidence="3 5" id="KW-0378">Hydrolase</keyword>
<feature type="binding site" evidence="4">
    <location>
        <position position="156"/>
    </location>
    <ligand>
        <name>a divalent metal cation</name>
        <dbReference type="ChEBI" id="CHEBI:60240"/>
        <label>2</label>
    </ligand>
</feature>
<dbReference type="PANTHER" id="PTHR46124:SF2">
    <property type="entry name" value="D-AMINOACYL-TRNA DEACYLASE"/>
    <property type="match status" value="1"/>
</dbReference>
<feature type="binding site" evidence="4">
    <location>
        <position position="206"/>
    </location>
    <ligand>
        <name>a divalent metal cation</name>
        <dbReference type="ChEBI" id="CHEBI:60240"/>
        <label>1</label>
    </ligand>
</feature>
<dbReference type="GO" id="GO:0005829">
    <property type="term" value="C:cytosol"/>
    <property type="evidence" value="ECO:0007669"/>
    <property type="project" value="TreeGrafter"/>
</dbReference>
<dbReference type="Pfam" id="PF01026">
    <property type="entry name" value="TatD_DNase"/>
    <property type="match status" value="1"/>
</dbReference>
<reference evidence="5" key="1">
    <citation type="journal article" date="2010" name="Int. J. Syst. Evol. Microbiol.">
        <title>Porticoccus litoralis gen. nov., sp. nov., a gammaproteobacterium isolated from the Yellow Sea.</title>
        <authorList>
            <person name="Oh H.M."/>
            <person name="Kim H."/>
            <person name="Kim K.M."/>
            <person name="Min G.S."/>
            <person name="Cho J.C."/>
        </authorList>
    </citation>
    <scope>NUCLEOTIDE SEQUENCE</scope>
    <source>
        <strain evidence="5">DSM 25064</strain>
    </source>
</reference>
<dbReference type="Proteomes" id="UP001178354">
    <property type="component" value="Unassembled WGS sequence"/>
</dbReference>
<reference evidence="5" key="2">
    <citation type="submission" date="2023-08" db="EMBL/GenBank/DDBJ databases">
        <authorList>
            <person name="Luo J."/>
        </authorList>
    </citation>
    <scope>NUCLEOTIDE SEQUENCE</scope>
    <source>
        <strain evidence="5">DSM 25064</strain>
    </source>
</reference>
<evidence type="ECO:0000256" key="3">
    <source>
        <dbReference type="ARBA" id="ARBA00022801"/>
    </source>
</evidence>
<dbReference type="PROSITE" id="PS01137">
    <property type="entry name" value="TATD_1"/>
    <property type="match status" value="1"/>
</dbReference>
<dbReference type="PANTHER" id="PTHR46124">
    <property type="entry name" value="D-AMINOACYL-TRNA DEACYLASE"/>
    <property type="match status" value="1"/>
</dbReference>